<evidence type="ECO:0000256" key="1">
    <source>
        <dbReference type="SAM" id="Phobius"/>
    </source>
</evidence>
<comment type="caution">
    <text evidence="2">The sequence shown here is derived from an EMBL/GenBank/DDBJ whole genome shotgun (WGS) entry which is preliminary data.</text>
</comment>
<proteinExistence type="predicted"/>
<keyword evidence="1" id="KW-0812">Transmembrane</keyword>
<dbReference type="Proteomes" id="UP000485621">
    <property type="component" value="Unassembled WGS sequence"/>
</dbReference>
<dbReference type="EMBL" id="MWDB01000003">
    <property type="protein sequence ID" value="OQB42390.1"/>
    <property type="molecule type" value="Genomic_DNA"/>
</dbReference>
<gene>
    <name evidence="2" type="ORF">BWY04_00269</name>
</gene>
<sequence>MKFLKILLRILILIVIIFVLFFAWNWLQREAVIVTSSTKSVVAKLQSVNKLESAEMTITKIMRAEKEMIDIIPTMSFDNTIQDFLFQDKMIFEVE</sequence>
<keyword evidence="1" id="KW-0472">Membrane</keyword>
<dbReference type="AlphaFoldDB" id="A0A1V5ZPZ0"/>
<reference evidence="2" key="1">
    <citation type="submission" date="2017-02" db="EMBL/GenBank/DDBJ databases">
        <title>Delving into the versatile metabolic prowess of the omnipresent phylum Bacteroidetes.</title>
        <authorList>
            <person name="Nobu M.K."/>
            <person name="Mei R."/>
            <person name="Narihiro T."/>
            <person name="Kuroda K."/>
            <person name="Liu W.-T."/>
        </authorList>
    </citation>
    <scope>NUCLEOTIDE SEQUENCE</scope>
    <source>
        <strain evidence="2">ADurb.Bin160</strain>
    </source>
</reference>
<keyword evidence="1" id="KW-1133">Transmembrane helix</keyword>
<organism evidence="2">
    <name type="scientific">candidate division CPR1 bacterium ADurb.Bin160</name>
    <dbReference type="NCBI Taxonomy" id="1852826"/>
    <lineage>
        <taxon>Bacteria</taxon>
        <taxon>candidate division CPR1</taxon>
    </lineage>
</organism>
<protein>
    <submittedName>
        <fullName evidence="2">Uncharacterized protein</fullName>
    </submittedName>
</protein>
<feature type="transmembrane region" description="Helical" evidence="1">
    <location>
        <begin position="7"/>
        <end position="27"/>
    </location>
</feature>
<accession>A0A1V5ZPZ0</accession>
<evidence type="ECO:0000313" key="2">
    <source>
        <dbReference type="EMBL" id="OQB42390.1"/>
    </source>
</evidence>
<name>A0A1V5ZPZ0_9BACT</name>